<dbReference type="KEGG" id="senf:GJR95_15340"/>
<dbReference type="AlphaFoldDB" id="A0A6P1VWZ5"/>
<feature type="transmembrane region" description="Helical" evidence="1">
    <location>
        <begin position="12"/>
        <end position="30"/>
    </location>
</feature>
<gene>
    <name evidence="2" type="ORF">GJR95_15340</name>
</gene>
<evidence type="ECO:0000256" key="1">
    <source>
        <dbReference type="SAM" id="Phobius"/>
    </source>
</evidence>
<name>A0A6P1VWZ5_9BACT</name>
<accession>A0A6P1VWZ5</accession>
<evidence type="ECO:0000313" key="3">
    <source>
        <dbReference type="Proteomes" id="UP000464577"/>
    </source>
</evidence>
<sequence>MNETPFIDSIPGDALIFLCLIAGSLARLTRNESIGAMAALKEFYWSLIVGAAITGCVIYQAEWHMKTAWWVALAAPLASSLIVEILIAKGDEIKKMPIKELLPFILDEIQKRFSKTTVKP</sequence>
<keyword evidence="1" id="KW-0812">Transmembrane</keyword>
<protein>
    <submittedName>
        <fullName evidence="2">Uncharacterized protein</fullName>
    </submittedName>
</protein>
<evidence type="ECO:0000313" key="2">
    <source>
        <dbReference type="EMBL" id="QHV96307.1"/>
    </source>
</evidence>
<proteinExistence type="predicted"/>
<keyword evidence="1" id="KW-1133">Transmembrane helix</keyword>
<reference evidence="2 3" key="1">
    <citation type="submission" date="2019-11" db="EMBL/GenBank/DDBJ databases">
        <title>Spirosoma endbachense sp. nov., isolated from a natural salt meadow.</title>
        <authorList>
            <person name="Rojas J."/>
            <person name="Ambika Manirajan B."/>
            <person name="Ratering S."/>
            <person name="Suarez C."/>
            <person name="Geissler-Plaum R."/>
            <person name="Schnell S."/>
        </authorList>
    </citation>
    <scope>NUCLEOTIDE SEQUENCE [LARGE SCALE GENOMIC DNA]</scope>
    <source>
        <strain evidence="2 3">I-24</strain>
    </source>
</reference>
<dbReference type="Proteomes" id="UP000464577">
    <property type="component" value="Chromosome"/>
</dbReference>
<keyword evidence="3" id="KW-1185">Reference proteome</keyword>
<dbReference type="RefSeq" id="WP_162386715.1">
    <property type="nucleotide sequence ID" value="NZ_CP045997.1"/>
</dbReference>
<dbReference type="EMBL" id="CP045997">
    <property type="protein sequence ID" value="QHV96307.1"/>
    <property type="molecule type" value="Genomic_DNA"/>
</dbReference>
<keyword evidence="1" id="KW-0472">Membrane</keyword>
<feature type="transmembrane region" description="Helical" evidence="1">
    <location>
        <begin position="42"/>
        <end position="61"/>
    </location>
</feature>
<feature type="transmembrane region" description="Helical" evidence="1">
    <location>
        <begin position="67"/>
        <end position="87"/>
    </location>
</feature>
<organism evidence="2 3">
    <name type="scientific">Spirosoma endbachense</name>
    <dbReference type="NCBI Taxonomy" id="2666025"/>
    <lineage>
        <taxon>Bacteria</taxon>
        <taxon>Pseudomonadati</taxon>
        <taxon>Bacteroidota</taxon>
        <taxon>Cytophagia</taxon>
        <taxon>Cytophagales</taxon>
        <taxon>Cytophagaceae</taxon>
        <taxon>Spirosoma</taxon>
    </lineage>
</organism>